<gene>
    <name evidence="3" type="ORF">GCM10009863_18360</name>
</gene>
<feature type="compositionally biased region" description="Basic and acidic residues" evidence="1">
    <location>
        <begin position="73"/>
        <end position="93"/>
    </location>
</feature>
<feature type="region of interest" description="Disordered" evidence="1">
    <location>
        <begin position="1"/>
        <end position="93"/>
    </location>
</feature>
<reference evidence="3 4" key="1">
    <citation type="journal article" date="2019" name="Int. J. Syst. Evol. Microbiol.">
        <title>The Global Catalogue of Microorganisms (GCM) 10K type strain sequencing project: providing services to taxonomists for standard genome sequencing and annotation.</title>
        <authorList>
            <consortium name="The Broad Institute Genomics Platform"/>
            <consortium name="The Broad Institute Genome Sequencing Center for Infectious Disease"/>
            <person name="Wu L."/>
            <person name="Ma J."/>
        </authorList>
    </citation>
    <scope>NUCLEOTIDE SEQUENCE [LARGE SCALE GENOMIC DNA]</scope>
    <source>
        <strain evidence="3 4">JCM 16373</strain>
    </source>
</reference>
<evidence type="ECO:0000313" key="4">
    <source>
        <dbReference type="Proteomes" id="UP001501447"/>
    </source>
</evidence>
<dbReference type="RefSeq" id="WP_344564036.1">
    <property type="nucleotide sequence ID" value="NZ_BAAARJ010000005.1"/>
</dbReference>
<feature type="region of interest" description="Disordered" evidence="1">
    <location>
        <begin position="140"/>
        <end position="232"/>
    </location>
</feature>
<feature type="compositionally biased region" description="Low complexity" evidence="1">
    <location>
        <begin position="326"/>
        <end position="335"/>
    </location>
</feature>
<feature type="compositionally biased region" description="Basic and acidic residues" evidence="1">
    <location>
        <begin position="1"/>
        <end position="13"/>
    </location>
</feature>
<dbReference type="EMBL" id="BAAARJ010000005">
    <property type="protein sequence ID" value="GAA2605177.1"/>
    <property type="molecule type" value="Genomic_DNA"/>
</dbReference>
<feature type="compositionally biased region" description="Basic and acidic residues" evidence="1">
    <location>
        <begin position="165"/>
        <end position="184"/>
    </location>
</feature>
<feature type="compositionally biased region" description="Polar residues" evidence="1">
    <location>
        <begin position="221"/>
        <end position="232"/>
    </location>
</feature>
<keyword evidence="4" id="KW-1185">Reference proteome</keyword>
<feature type="compositionally biased region" description="Acidic residues" evidence="1">
    <location>
        <begin position="14"/>
        <end position="25"/>
    </location>
</feature>
<evidence type="ECO:0008006" key="5">
    <source>
        <dbReference type="Google" id="ProtNLM"/>
    </source>
</evidence>
<name>A0ABN3PX95_9ACTN</name>
<feature type="compositionally biased region" description="Basic and acidic residues" evidence="1">
    <location>
        <begin position="26"/>
        <end position="39"/>
    </location>
</feature>
<protein>
    <recommendedName>
        <fullName evidence="5">DUF4232 domain-containing protein</fullName>
    </recommendedName>
</protein>
<feature type="transmembrane region" description="Helical" evidence="2">
    <location>
        <begin position="111"/>
        <end position="134"/>
    </location>
</feature>
<comment type="caution">
    <text evidence="3">The sequence shown here is derived from an EMBL/GenBank/DDBJ whole genome shotgun (WGS) entry which is preliminary data.</text>
</comment>
<feature type="compositionally biased region" description="Gly residues" evidence="1">
    <location>
        <begin position="336"/>
        <end position="363"/>
    </location>
</feature>
<feature type="region of interest" description="Disordered" evidence="1">
    <location>
        <begin position="313"/>
        <end position="405"/>
    </location>
</feature>
<feature type="compositionally biased region" description="Gly residues" evidence="1">
    <location>
        <begin position="46"/>
        <end position="66"/>
    </location>
</feature>
<evidence type="ECO:0000256" key="1">
    <source>
        <dbReference type="SAM" id="MobiDB-lite"/>
    </source>
</evidence>
<keyword evidence="2" id="KW-0472">Membrane</keyword>
<accession>A0ABN3PX95</accession>
<sequence>MSEGLNRPRGDERDERDERDEWDDGSEVRGERAVSHEPEAEAGAGAEDGAGAESGAGAEEGAGAGAGMDSAEETLRELLRNSVRDLEPSPDSLDHLQRAVPARRAHRRQALVGAAAAVLVVAVGVPVLFLGGVVPGVGDDEHPLTASSSHGQTHGPDGDSGADAGKGEGKDKGGKGEGKDKEGDGDGGADPAPTGGPGADSARPDDSLTASAPSCGRDQLGQASAQAGSPDSQGKIYGSFRVANTSSDACTVEGEGMIGASVQGTERARVTVADHISGDPAPGLGDPAIASNEVVLKPGAAYVVKFAYVPSDGCSTGPPATSAQNDSGATTPTAGGDSGGDSGGGDNGGGGAGGSPGEGGSGDPSGDTSVVLTHTPEGGSPAIADTKVEGGCGGTVYRTGIIPAG</sequence>
<evidence type="ECO:0000256" key="2">
    <source>
        <dbReference type="SAM" id="Phobius"/>
    </source>
</evidence>
<keyword evidence="2" id="KW-0812">Transmembrane</keyword>
<keyword evidence="2" id="KW-1133">Transmembrane helix</keyword>
<organism evidence="3 4">
    <name type="scientific">Streptomyces axinellae</name>
    <dbReference type="NCBI Taxonomy" id="552788"/>
    <lineage>
        <taxon>Bacteria</taxon>
        <taxon>Bacillati</taxon>
        <taxon>Actinomycetota</taxon>
        <taxon>Actinomycetes</taxon>
        <taxon>Kitasatosporales</taxon>
        <taxon>Streptomycetaceae</taxon>
        <taxon>Streptomyces</taxon>
    </lineage>
</organism>
<dbReference type="Proteomes" id="UP001501447">
    <property type="component" value="Unassembled WGS sequence"/>
</dbReference>
<evidence type="ECO:0000313" key="3">
    <source>
        <dbReference type="EMBL" id="GAA2605177.1"/>
    </source>
</evidence>
<proteinExistence type="predicted"/>